<feature type="non-terminal residue" evidence="2">
    <location>
        <position position="32"/>
    </location>
</feature>
<name>W4J578_PLAFP</name>
<keyword evidence="1" id="KW-1133">Transmembrane helix</keyword>
<organism evidence="2 3">
    <name type="scientific">Plasmodium falciparum (isolate Palo Alto / Uganda)</name>
    <dbReference type="NCBI Taxonomy" id="57270"/>
    <lineage>
        <taxon>Eukaryota</taxon>
        <taxon>Sar</taxon>
        <taxon>Alveolata</taxon>
        <taxon>Apicomplexa</taxon>
        <taxon>Aconoidasida</taxon>
        <taxon>Haemosporida</taxon>
        <taxon>Plasmodiidae</taxon>
        <taxon>Plasmodium</taxon>
        <taxon>Plasmodium (Laverania)</taxon>
    </lineage>
</organism>
<keyword evidence="1" id="KW-0472">Membrane</keyword>
<dbReference type="EMBL" id="KI927283">
    <property type="protein sequence ID" value="ETW57194.1"/>
    <property type="molecule type" value="Genomic_DNA"/>
</dbReference>
<reference evidence="2 3" key="2">
    <citation type="submission" date="2013-02" db="EMBL/GenBank/DDBJ databases">
        <title>The Genome Sequence of Plasmodium falciparum Palo Alto/Uganda.</title>
        <authorList>
            <consortium name="The Broad Institute Genome Sequencing Platform"/>
            <consortium name="The Broad Institute Genome Sequencing Center for Infectious Disease"/>
            <person name="Neafsey D."/>
            <person name="Cheeseman I."/>
            <person name="Volkman S."/>
            <person name="Adams J."/>
            <person name="Walker B."/>
            <person name="Young S.K."/>
            <person name="Zeng Q."/>
            <person name="Gargeya S."/>
            <person name="Fitzgerald M."/>
            <person name="Haas B."/>
            <person name="Abouelleil A."/>
            <person name="Alvarado L."/>
            <person name="Arachchi H.M."/>
            <person name="Berlin A.M."/>
            <person name="Chapman S.B."/>
            <person name="Dewar J."/>
            <person name="Goldberg J."/>
            <person name="Griggs A."/>
            <person name="Gujja S."/>
            <person name="Hansen M."/>
            <person name="Howarth C."/>
            <person name="Imamovic A."/>
            <person name="Larimer J."/>
            <person name="McCowan C."/>
            <person name="Murphy C."/>
            <person name="Neiman D."/>
            <person name="Pearson M."/>
            <person name="Priest M."/>
            <person name="Roberts A."/>
            <person name="Saif S."/>
            <person name="Shea T."/>
            <person name="Sisk P."/>
            <person name="Sykes S."/>
            <person name="Wortman J."/>
            <person name="Nusbaum C."/>
            <person name="Birren B."/>
        </authorList>
    </citation>
    <scope>NUCLEOTIDE SEQUENCE [LARGE SCALE GENOMIC DNA]</scope>
    <source>
        <strain evidence="2 3">Palo Alto/Uganda</strain>
    </source>
</reference>
<evidence type="ECO:0000313" key="3">
    <source>
        <dbReference type="Proteomes" id="UP000019103"/>
    </source>
</evidence>
<evidence type="ECO:0000256" key="1">
    <source>
        <dbReference type="SAM" id="Phobius"/>
    </source>
</evidence>
<gene>
    <name evidence="2" type="ORF">PFUGPA_00969</name>
</gene>
<accession>W4J578</accession>
<evidence type="ECO:0000313" key="2">
    <source>
        <dbReference type="EMBL" id="ETW57194.1"/>
    </source>
</evidence>
<sequence length="32" mass="4027">MYIYIIMHSTVSFFYFIVHFISFLYFLVHFIS</sequence>
<proteinExistence type="predicted"/>
<feature type="transmembrane region" description="Helical" evidence="1">
    <location>
        <begin position="12"/>
        <end position="31"/>
    </location>
</feature>
<keyword evidence="1" id="KW-0812">Transmembrane</keyword>
<reference evidence="2 3" key="1">
    <citation type="submission" date="2013-02" db="EMBL/GenBank/DDBJ databases">
        <title>The Genome Annotation of Plasmodium falciparum Palo Alto/Uganda.</title>
        <authorList>
            <consortium name="The Broad Institute Genome Sequencing Platform"/>
            <consortium name="The Broad Institute Genome Sequencing Center for Infectious Disease"/>
            <person name="Neafsey D."/>
            <person name="Hoffman S."/>
            <person name="Volkman S."/>
            <person name="Rosenthal P."/>
            <person name="Walker B."/>
            <person name="Young S.K."/>
            <person name="Zeng Q."/>
            <person name="Gargeya S."/>
            <person name="Fitzgerald M."/>
            <person name="Haas B."/>
            <person name="Abouelleil A."/>
            <person name="Allen A.W."/>
            <person name="Alvarado L."/>
            <person name="Arachchi H.M."/>
            <person name="Berlin A.M."/>
            <person name="Chapman S.B."/>
            <person name="Gainer-Dewar J."/>
            <person name="Goldberg J."/>
            <person name="Griggs A."/>
            <person name="Gujja S."/>
            <person name="Hansen M."/>
            <person name="Howarth C."/>
            <person name="Imamovic A."/>
            <person name="Ireland A."/>
            <person name="Larimer J."/>
            <person name="McCowan C."/>
            <person name="Murphy C."/>
            <person name="Pearson M."/>
            <person name="Poon T.W."/>
            <person name="Priest M."/>
            <person name="Roberts A."/>
            <person name="Saif S."/>
            <person name="Shea T."/>
            <person name="Sisk P."/>
            <person name="Sykes S."/>
            <person name="Wortman J."/>
            <person name="Nusbaum C."/>
            <person name="Birren B."/>
        </authorList>
    </citation>
    <scope>NUCLEOTIDE SEQUENCE [LARGE SCALE GENOMIC DNA]</scope>
    <source>
        <strain evidence="2 3">Palo Alto/Uganda</strain>
    </source>
</reference>
<protein>
    <submittedName>
        <fullName evidence="2">Uncharacterized protein</fullName>
    </submittedName>
</protein>
<dbReference type="Proteomes" id="UP000019103">
    <property type="component" value="Unassembled WGS sequence"/>
</dbReference>
<dbReference type="AlphaFoldDB" id="W4J578"/>